<dbReference type="EMBL" id="JAYMRV010000013">
    <property type="protein sequence ID" value="MEM5425863.1"/>
    <property type="molecule type" value="Genomic_DNA"/>
</dbReference>
<name>A0ABU9S0L0_9BURK</name>
<dbReference type="RefSeq" id="WP_342949691.1">
    <property type="nucleotide sequence ID" value="NZ_JAYMRV010000013.1"/>
</dbReference>
<dbReference type="PANTHER" id="PTHR37536">
    <property type="entry name" value="PUTATIVE (AFU_ORTHOLOGUE AFUA_3G02970)-RELATED"/>
    <property type="match status" value="1"/>
</dbReference>
<dbReference type="Proteomes" id="UP001489897">
    <property type="component" value="Unassembled WGS sequence"/>
</dbReference>
<dbReference type="Gene3D" id="2.60.120.700">
    <property type="entry name" value="Peptidase G1"/>
    <property type="match status" value="2"/>
</dbReference>
<dbReference type="SUPFAM" id="SSF50939">
    <property type="entry name" value="Sialidases"/>
    <property type="match status" value="1"/>
</dbReference>
<protein>
    <submittedName>
        <fullName evidence="1">G1 family glutamic endopeptidase</fullName>
    </submittedName>
</protein>
<keyword evidence="2" id="KW-1185">Reference proteome</keyword>
<reference evidence="1 2" key="1">
    <citation type="submission" date="2024-01" db="EMBL/GenBank/DDBJ databases">
        <title>The diversity of rhizobia nodulating Mimosa spp. in eleven states of Brazil covering several biomes is determined by host plant, location, and edaphic factors.</title>
        <authorList>
            <person name="Rouws L."/>
            <person name="Barauna A."/>
            <person name="Beukes C."/>
            <person name="De Faria S.M."/>
            <person name="Gross E."/>
            <person name="Dos Reis Junior F.B."/>
            <person name="Simon M."/>
            <person name="Maluk M."/>
            <person name="Odee D.W."/>
            <person name="Kenicer G."/>
            <person name="Young J.P.W."/>
            <person name="Reis V.M."/>
            <person name="Zilli J."/>
            <person name="James E.K."/>
        </authorList>
    </citation>
    <scope>NUCLEOTIDE SEQUENCE [LARGE SCALE GENOMIC DNA]</scope>
    <source>
        <strain evidence="1 2">JPY167</strain>
    </source>
</reference>
<proteinExistence type="predicted"/>
<accession>A0ABU9S0L0</accession>
<dbReference type="InterPro" id="IPR036278">
    <property type="entry name" value="Sialidase_sf"/>
</dbReference>
<evidence type="ECO:0000313" key="2">
    <source>
        <dbReference type="Proteomes" id="UP001489897"/>
    </source>
</evidence>
<dbReference type="InterPro" id="IPR038656">
    <property type="entry name" value="Peptidase_G1_sf"/>
</dbReference>
<comment type="caution">
    <text evidence="1">The sequence shown here is derived from an EMBL/GenBank/DDBJ whole genome shotgun (WGS) entry which is preliminary data.</text>
</comment>
<dbReference type="SUPFAM" id="SSF49899">
    <property type="entry name" value="Concanavalin A-like lectins/glucanases"/>
    <property type="match status" value="2"/>
</dbReference>
<sequence length="632" mass="66691">MNRKATTAHRVSFRRQVPFDLVPTGLHGVFTSPAPAASFDPNTASAHDLVRHGLMWPRPESGSDPLALAAWQRVFSRRWDPAKRITPILRPQRGKTHVRKQLGRTEGAFTSNNWSGGSIQGNWASCIGFWTVPTVSEPNEAQGQEGGWNSSSWLGIDGAYGSNDVLQAGVEQRVDAQGNASYVAWFEWFAPGQLSGTIDDISNNKLILGDTSPVSPSLASCNGNLYLAWKGDGNDNLNVMVSTDDGASFGSKMTSPETSDDAPALASDGSTLFVAWKGSGNDNLNVATVALDPGSGGPTGIFNKTILGDTSPVRPALALLNGSLYLAWKGDGNDNLNVMVSTDGGATFGNKLISGETSTAAPALGVNDGELFIGWKGDGNDNLNVAVVDIDESTGVPTGFSNKVTLSDTSPLDPTLAGMNGYLFLGWKGDGNDNLNLMYSPDDGQTFTGKMISPETSPDAPEVAEHNGSLFYAWKGDGNDNLNVARVDVTGFTVPPYVFQVNILNFLVNPGDTIFCSAQYINNGTAGHLYFANDTSGEHFSLTVAPPPGATFDGNSAEWIMEAPDGGLPNSELPSFTPVQFTTAFACSADERTVGNPQNGDTWTIVDNSQNPPLTLTATTLGNGTVTVTFAG</sequence>
<dbReference type="PANTHER" id="PTHR37536:SF1">
    <property type="entry name" value="ASPERGILLOPEPSIN, PUTAITVE (AFU_ORTHOLOGUE AFUA_7G01200)"/>
    <property type="match status" value="1"/>
</dbReference>
<gene>
    <name evidence="1" type="ORF">VSR73_33005</name>
</gene>
<evidence type="ECO:0000313" key="1">
    <source>
        <dbReference type="EMBL" id="MEM5425863.1"/>
    </source>
</evidence>
<dbReference type="InterPro" id="IPR013320">
    <property type="entry name" value="ConA-like_dom_sf"/>
</dbReference>
<organism evidence="1 2">
    <name type="scientific">Paraburkholderia ferrariae</name>
    <dbReference type="NCBI Taxonomy" id="386056"/>
    <lineage>
        <taxon>Bacteria</taxon>
        <taxon>Pseudomonadati</taxon>
        <taxon>Pseudomonadota</taxon>
        <taxon>Betaproteobacteria</taxon>
        <taxon>Burkholderiales</taxon>
        <taxon>Burkholderiaceae</taxon>
        <taxon>Paraburkholderia</taxon>
    </lineage>
</organism>
<dbReference type="Pfam" id="PF01828">
    <property type="entry name" value="Peptidase_A4"/>
    <property type="match status" value="2"/>
</dbReference>
<dbReference type="InterPro" id="IPR000250">
    <property type="entry name" value="Peptidase_G1"/>
</dbReference>